<dbReference type="EMBL" id="CXOJ01000041">
    <property type="protein sequence ID" value="CTP88190.1"/>
    <property type="molecule type" value="Genomic_DNA"/>
</dbReference>
<dbReference type="GO" id="GO:0012505">
    <property type="term" value="C:endomembrane system"/>
    <property type="evidence" value="ECO:0007669"/>
    <property type="project" value="UniProtKB-SubCell"/>
</dbReference>
<sequence>MQFLAAMLIGAWLQQALALPLPQGRAPAWMQLAGGVVAAAGLLLSLRCLALFVQRRTTVLPERDPSSLVVRGPYRYSRNPMYLSLLLSYVGLCVQIVWPWALLLLPLPLLALQRVLDPVRGSALARALRQRLHALLRAGAALAVGAGARRIGYIALDRNCARFGKPALRPPCRAHQPPRSHQNATAATSTSISMPHRHAPGRSPPATVGSVPARGALRSR</sequence>
<keyword evidence="3 6" id="KW-1133">Transmembrane helix</keyword>
<organism evidence="7 8">
    <name type="scientific">Xanthomonas graminis pv. phlei</name>
    <dbReference type="NCBI Taxonomy" id="487906"/>
    <lineage>
        <taxon>Bacteria</taxon>
        <taxon>Pseudomonadati</taxon>
        <taxon>Pseudomonadota</taxon>
        <taxon>Gammaproteobacteria</taxon>
        <taxon>Lysobacterales</taxon>
        <taxon>Lysobacteraceae</taxon>
        <taxon>Xanthomonas</taxon>
        <taxon>Xanthomonas translucens group</taxon>
        <taxon>Xanthomonas graminis</taxon>
    </lineage>
</organism>
<dbReference type="Gene3D" id="1.20.120.1630">
    <property type="match status" value="1"/>
</dbReference>
<evidence type="ECO:0000256" key="5">
    <source>
        <dbReference type="SAM" id="MobiDB-lite"/>
    </source>
</evidence>
<evidence type="ECO:0000256" key="4">
    <source>
        <dbReference type="ARBA" id="ARBA00023136"/>
    </source>
</evidence>
<accession>A0A0K2ZY28</accession>
<dbReference type="Proteomes" id="UP000045978">
    <property type="component" value="Unassembled WGS sequence"/>
</dbReference>
<comment type="subcellular location">
    <subcellularLocation>
        <location evidence="1">Endomembrane system</location>
        <topology evidence="1">Multi-pass membrane protein</topology>
    </subcellularLocation>
</comment>
<dbReference type="Pfam" id="PF04191">
    <property type="entry name" value="PEMT"/>
    <property type="match status" value="1"/>
</dbReference>
<protein>
    <recommendedName>
        <fullName evidence="9">Isoprenylcysteine carboxylmethyltransferase family protein</fullName>
    </recommendedName>
</protein>
<dbReference type="AlphaFoldDB" id="A0A0K2ZY28"/>
<keyword evidence="2 6" id="KW-0812">Transmembrane</keyword>
<evidence type="ECO:0008006" key="9">
    <source>
        <dbReference type="Google" id="ProtNLM"/>
    </source>
</evidence>
<feature type="transmembrane region" description="Helical" evidence="6">
    <location>
        <begin position="28"/>
        <end position="53"/>
    </location>
</feature>
<evidence type="ECO:0000313" key="8">
    <source>
        <dbReference type="Proteomes" id="UP000045978"/>
    </source>
</evidence>
<reference evidence="7 8" key="1">
    <citation type="submission" date="2015-07" db="EMBL/GenBank/DDBJ databases">
        <authorList>
            <person name="Noorani M."/>
        </authorList>
    </citation>
    <scope>NUCLEOTIDE SEQUENCE [LARGE SCALE GENOMIC DNA]</scope>
    <source>
        <strain evidence="7">LMG730</strain>
    </source>
</reference>
<dbReference type="InterPro" id="IPR007318">
    <property type="entry name" value="Phopholipid_MeTrfase"/>
</dbReference>
<evidence type="ECO:0000256" key="1">
    <source>
        <dbReference type="ARBA" id="ARBA00004127"/>
    </source>
</evidence>
<proteinExistence type="predicted"/>
<feature type="compositionally biased region" description="Polar residues" evidence="5">
    <location>
        <begin position="179"/>
        <end position="193"/>
    </location>
</feature>
<name>A0A0K2ZY28_9XANT</name>
<keyword evidence="4 6" id="KW-0472">Membrane</keyword>
<gene>
    <name evidence="7" type="ORF">XTPLMG730_2057</name>
</gene>
<evidence type="ECO:0000256" key="2">
    <source>
        <dbReference type="ARBA" id="ARBA00022692"/>
    </source>
</evidence>
<evidence type="ECO:0000313" key="7">
    <source>
        <dbReference type="EMBL" id="CTP88190.1"/>
    </source>
</evidence>
<feature type="transmembrane region" description="Helical" evidence="6">
    <location>
        <begin position="81"/>
        <end position="105"/>
    </location>
</feature>
<evidence type="ECO:0000256" key="6">
    <source>
        <dbReference type="SAM" id="Phobius"/>
    </source>
</evidence>
<feature type="region of interest" description="Disordered" evidence="5">
    <location>
        <begin position="168"/>
        <end position="220"/>
    </location>
</feature>
<evidence type="ECO:0000256" key="3">
    <source>
        <dbReference type="ARBA" id="ARBA00022989"/>
    </source>
</evidence>